<dbReference type="RefSeq" id="WP_173103128.1">
    <property type="nucleotide sequence ID" value="NZ_AP022822.1"/>
</dbReference>
<sequence>MSFDKIFDSLTLPNGVKLSNRLMMAPMCDDSANQGKVTAQQLSYMKSRATNVGIAVTGYAYVNDHGIQVEGQLSASQDSDIDGLSKLAKAIKSSGAKAILQLSHAGRESGISAKNGKMIYGPSKMVFPWLDYEVQEMSLKDIENLMEDFKLATRRAIKAGFDGVEIHNCNHDLLQQFFSEYSNHREDEWGGSLTKRMRLPLTVLRAVKDEISYFSDENFILGWRISPEEIHGENIGYLVGDMLEQTRHAIEIGIDYLNVSLSGGLNYDLDSKPQGYEKSFAELFKELTDDNCLLYIGAHVHQPEDIMKVINETDGVYIGRALLLDANFTKKIREDRTDEIIASISREQLTQLGLPDRLVKNYLQPDQYQKGIPLPGL</sequence>
<feature type="domain" description="NADH:flavin oxidoreductase/NADH oxidase N-terminal" evidence="3">
    <location>
        <begin position="5"/>
        <end position="339"/>
    </location>
</feature>
<dbReference type="GO" id="GO:0010181">
    <property type="term" value="F:FMN binding"/>
    <property type="evidence" value="ECO:0007669"/>
    <property type="project" value="InterPro"/>
</dbReference>
<dbReference type="InterPro" id="IPR051799">
    <property type="entry name" value="NADH_flavin_oxidoreductase"/>
</dbReference>
<gene>
    <name evidence="4" type="primary">yrfB</name>
    <name evidence="4" type="ORF">EsVE80_14350</name>
</gene>
<dbReference type="GO" id="GO:0016491">
    <property type="term" value="F:oxidoreductase activity"/>
    <property type="evidence" value="ECO:0007669"/>
    <property type="project" value="UniProtKB-KW"/>
</dbReference>
<dbReference type="AlphaFoldDB" id="A0A679IIN9"/>
<dbReference type="PANTHER" id="PTHR43656:SF2">
    <property type="entry name" value="BINDING OXIDOREDUCTASE, PUTATIVE (AFU_ORTHOLOGUE AFUA_2G08260)-RELATED"/>
    <property type="match status" value="1"/>
</dbReference>
<proteinExistence type="predicted"/>
<dbReference type="InterPro" id="IPR013785">
    <property type="entry name" value="Aldolase_TIM"/>
</dbReference>
<reference evidence="4 5" key="1">
    <citation type="submission" date="2020-02" db="EMBL/GenBank/DDBJ databases">
        <title>Characterization of vanA genotype vancomycin-resistant Enterococcus saigonensis VE80.</title>
        <authorList>
            <person name="Harada T."/>
            <person name="Motooka D."/>
            <person name="Nakamura S."/>
            <person name="Yamamoto Y."/>
            <person name="Kawahara R."/>
            <person name="Kawatsu K."/>
        </authorList>
    </citation>
    <scope>NUCLEOTIDE SEQUENCE [LARGE SCALE GENOMIC DNA]</scope>
    <source>
        <strain evidence="4 5">VE80</strain>
    </source>
</reference>
<dbReference type="EMBL" id="AP022822">
    <property type="protein sequence ID" value="BCA85912.1"/>
    <property type="molecule type" value="Genomic_DNA"/>
</dbReference>
<evidence type="ECO:0000256" key="1">
    <source>
        <dbReference type="ARBA" id="ARBA00022630"/>
    </source>
</evidence>
<keyword evidence="1" id="KW-0285">Flavoprotein</keyword>
<organism evidence="4 5">
    <name type="scientific">Enterococcus saigonensis</name>
    <dbReference type="NCBI Taxonomy" id="1805431"/>
    <lineage>
        <taxon>Bacteria</taxon>
        <taxon>Bacillati</taxon>
        <taxon>Bacillota</taxon>
        <taxon>Bacilli</taxon>
        <taxon>Lactobacillales</taxon>
        <taxon>Enterococcaceae</taxon>
        <taxon>Enterococcus</taxon>
    </lineage>
</organism>
<name>A0A679IIN9_9ENTE</name>
<dbReference type="PANTHER" id="PTHR43656">
    <property type="entry name" value="BINDING OXIDOREDUCTASE, PUTATIVE (AFU_ORTHOLOGUE AFUA_2G08260)-RELATED"/>
    <property type="match status" value="1"/>
</dbReference>
<accession>A0A679IIN9</accession>
<protein>
    <submittedName>
        <fullName evidence="4">NADH-dependent oxidoreductase</fullName>
    </submittedName>
</protein>
<dbReference type="SUPFAM" id="SSF51395">
    <property type="entry name" value="FMN-linked oxidoreductases"/>
    <property type="match status" value="1"/>
</dbReference>
<evidence type="ECO:0000256" key="2">
    <source>
        <dbReference type="ARBA" id="ARBA00023002"/>
    </source>
</evidence>
<keyword evidence="5" id="KW-1185">Reference proteome</keyword>
<evidence type="ECO:0000259" key="3">
    <source>
        <dbReference type="Pfam" id="PF00724"/>
    </source>
</evidence>
<dbReference type="KEGG" id="esg:EsVE80_14350"/>
<dbReference type="Pfam" id="PF00724">
    <property type="entry name" value="Oxidored_FMN"/>
    <property type="match status" value="1"/>
</dbReference>
<dbReference type="Gene3D" id="3.20.20.70">
    <property type="entry name" value="Aldolase class I"/>
    <property type="match status" value="1"/>
</dbReference>
<keyword evidence="2" id="KW-0560">Oxidoreductase</keyword>
<dbReference type="Proteomes" id="UP000502998">
    <property type="component" value="Chromosome"/>
</dbReference>
<evidence type="ECO:0000313" key="4">
    <source>
        <dbReference type="EMBL" id="BCA85912.1"/>
    </source>
</evidence>
<dbReference type="InterPro" id="IPR001155">
    <property type="entry name" value="OxRdtase_FMN_N"/>
</dbReference>
<evidence type="ECO:0000313" key="5">
    <source>
        <dbReference type="Proteomes" id="UP000502998"/>
    </source>
</evidence>